<reference evidence="5" key="1">
    <citation type="submission" date="2015-07" db="EMBL/GenBank/DDBJ databases">
        <title>Genome sequencing project for genomic taxonomy and phylogenomics of Bacillus-like bacteria.</title>
        <authorList>
            <person name="Liu B."/>
            <person name="Wang J."/>
            <person name="Zhu Y."/>
            <person name="Liu G."/>
            <person name="Chen Q."/>
            <person name="Chen Z."/>
            <person name="Lan J."/>
            <person name="Che J."/>
            <person name="Ge C."/>
            <person name="Shi H."/>
            <person name="Pan Z."/>
            <person name="Liu X."/>
        </authorList>
    </citation>
    <scope>NUCLEOTIDE SEQUENCE [LARGE SCALE GENOMIC DNA]</scope>
    <source>
        <strain evidence="5">DSM 9887</strain>
    </source>
</reference>
<reference evidence="3 6" key="3">
    <citation type="submission" date="2019-06" db="EMBL/GenBank/DDBJ databases">
        <title>Whole genome shotgun sequence of Brevibacillus reuszeri NBRC 15719.</title>
        <authorList>
            <person name="Hosoyama A."/>
            <person name="Uohara A."/>
            <person name="Ohji S."/>
            <person name="Ichikawa N."/>
        </authorList>
    </citation>
    <scope>NUCLEOTIDE SEQUENCE [LARGE SCALE GENOMIC DNA]</scope>
    <source>
        <strain evidence="3 6">NBRC 15719</strain>
    </source>
</reference>
<sequence>MKAKKERNGKKMKKRNQALCVWATAMLLSTGFTPASQAIAVGNQATSTTNQTATSNQTQQANQTEEAEEDYTSLTPERAAELVGFPIHFPGYIPPEDDYYITGVSYAPKDQSAWVTFHAKKKQPIYIKMFKGDIAKESAGLKETTFSKGKGFVGQNKEPFGDRNVFLWEEEKGVIYLIASSEEAGELRKIADSMGKGDYSTIKKATLTPGFKSVNNLTVEKASEMLGVPIKLPAYPANGEPGNISYAISRGEEHVLIMYDTADLNAFLDIEIKKNSAEDEYNSVPLIDYPNPNGEMIPFQNGKAYTFKLKGWSLSNPELTHFNGFLWEPEEGVVYKLISELPYEELMKIASSIK</sequence>
<evidence type="ECO:0000256" key="1">
    <source>
        <dbReference type="SAM" id="MobiDB-lite"/>
    </source>
</evidence>
<organism evidence="4 5">
    <name type="scientific">Brevibacillus reuszeri</name>
    <dbReference type="NCBI Taxonomy" id="54915"/>
    <lineage>
        <taxon>Bacteria</taxon>
        <taxon>Bacillati</taxon>
        <taxon>Bacillota</taxon>
        <taxon>Bacilli</taxon>
        <taxon>Bacillales</taxon>
        <taxon>Paenibacillaceae</taxon>
        <taxon>Brevibacillus</taxon>
    </lineage>
</organism>
<evidence type="ECO:0008006" key="7">
    <source>
        <dbReference type="Google" id="ProtNLM"/>
    </source>
</evidence>
<evidence type="ECO:0000256" key="2">
    <source>
        <dbReference type="SAM" id="SignalP"/>
    </source>
</evidence>
<dbReference type="Proteomes" id="UP000036834">
    <property type="component" value="Unassembled WGS sequence"/>
</dbReference>
<dbReference type="Proteomes" id="UP000319578">
    <property type="component" value="Unassembled WGS sequence"/>
</dbReference>
<dbReference type="STRING" id="54915.ADS79_33110"/>
<dbReference type="AlphaFoldDB" id="A0A0K9YJF2"/>
<feature type="region of interest" description="Disordered" evidence="1">
    <location>
        <begin position="49"/>
        <end position="73"/>
    </location>
</feature>
<feature type="compositionally biased region" description="Low complexity" evidence="1">
    <location>
        <begin position="49"/>
        <end position="64"/>
    </location>
</feature>
<feature type="signal peptide" evidence="2">
    <location>
        <begin position="1"/>
        <end position="38"/>
    </location>
</feature>
<evidence type="ECO:0000313" key="4">
    <source>
        <dbReference type="EMBL" id="KNB68794.1"/>
    </source>
</evidence>
<dbReference type="EMBL" id="BJON01000011">
    <property type="protein sequence ID" value="GED69319.1"/>
    <property type="molecule type" value="Genomic_DNA"/>
</dbReference>
<evidence type="ECO:0000313" key="3">
    <source>
        <dbReference type="EMBL" id="GED69319.1"/>
    </source>
</evidence>
<keyword evidence="2" id="KW-0732">Signal</keyword>
<proteinExistence type="predicted"/>
<reference evidence="4" key="2">
    <citation type="submission" date="2015-07" db="EMBL/GenBank/DDBJ databases">
        <title>MeaNS - Measles Nucleotide Surveillance Program.</title>
        <authorList>
            <person name="Tran T."/>
            <person name="Druce J."/>
        </authorList>
    </citation>
    <scope>NUCLEOTIDE SEQUENCE</scope>
    <source>
        <strain evidence="4">DSM 9887</strain>
    </source>
</reference>
<evidence type="ECO:0000313" key="5">
    <source>
        <dbReference type="Proteomes" id="UP000036834"/>
    </source>
</evidence>
<keyword evidence="6" id="KW-1185">Reference proteome</keyword>
<accession>A0A0K9YJF2</accession>
<protein>
    <recommendedName>
        <fullName evidence="7">DUF4367 domain-containing protein</fullName>
    </recommendedName>
</protein>
<gene>
    <name evidence="4" type="ORF">ADS79_33110</name>
    <name evidence="3" type="ORF">BRE01_30210</name>
</gene>
<evidence type="ECO:0000313" key="6">
    <source>
        <dbReference type="Proteomes" id="UP000319578"/>
    </source>
</evidence>
<name>A0A0K9YJF2_9BACL</name>
<dbReference type="EMBL" id="LGIQ01000017">
    <property type="protein sequence ID" value="KNB68794.1"/>
    <property type="molecule type" value="Genomic_DNA"/>
</dbReference>
<feature type="chain" id="PRO_5039660213" description="DUF4367 domain-containing protein" evidence="2">
    <location>
        <begin position="39"/>
        <end position="354"/>
    </location>
</feature>
<dbReference type="PATRIC" id="fig|54915.3.peg.741"/>
<comment type="caution">
    <text evidence="4">The sequence shown here is derived from an EMBL/GenBank/DDBJ whole genome shotgun (WGS) entry which is preliminary data.</text>
</comment>